<reference evidence="2" key="2">
    <citation type="submission" date="2015-01" db="EMBL/GenBank/DDBJ databases">
        <title>Evolutionary Origins and Diversification of the Mycorrhizal Mutualists.</title>
        <authorList>
            <consortium name="DOE Joint Genome Institute"/>
            <consortium name="Mycorrhizal Genomics Consortium"/>
            <person name="Kohler A."/>
            <person name="Kuo A."/>
            <person name="Nagy L.G."/>
            <person name="Floudas D."/>
            <person name="Copeland A."/>
            <person name="Barry K.W."/>
            <person name="Cichocki N."/>
            <person name="Veneault-Fourrey C."/>
            <person name="LaButti K."/>
            <person name="Lindquist E.A."/>
            <person name="Lipzen A."/>
            <person name="Lundell T."/>
            <person name="Morin E."/>
            <person name="Murat C."/>
            <person name="Riley R."/>
            <person name="Ohm R."/>
            <person name="Sun H."/>
            <person name="Tunlid A."/>
            <person name="Henrissat B."/>
            <person name="Grigoriev I.V."/>
            <person name="Hibbett D.S."/>
            <person name="Martin F."/>
        </authorList>
    </citation>
    <scope>NUCLEOTIDE SEQUENCE [LARGE SCALE GENOMIC DNA]</scope>
    <source>
        <strain evidence="2">Foug A</strain>
    </source>
</reference>
<dbReference type="AlphaFoldDB" id="A0A0C3AN98"/>
<gene>
    <name evidence="1" type="ORF">SCLCIDRAFT_1211202</name>
</gene>
<dbReference type="HOGENOM" id="CLU_3088588_0_0_1"/>
<accession>A0A0C3AN98</accession>
<organism evidence="1 2">
    <name type="scientific">Scleroderma citrinum Foug A</name>
    <dbReference type="NCBI Taxonomy" id="1036808"/>
    <lineage>
        <taxon>Eukaryota</taxon>
        <taxon>Fungi</taxon>
        <taxon>Dikarya</taxon>
        <taxon>Basidiomycota</taxon>
        <taxon>Agaricomycotina</taxon>
        <taxon>Agaricomycetes</taxon>
        <taxon>Agaricomycetidae</taxon>
        <taxon>Boletales</taxon>
        <taxon>Sclerodermatineae</taxon>
        <taxon>Sclerodermataceae</taxon>
        <taxon>Scleroderma</taxon>
    </lineage>
</organism>
<dbReference type="InParanoid" id="A0A0C3AN98"/>
<sequence>MFLAEGGPWCAWVLPPTSLSVHTSAYQTAAYGPHSCVKVLAYDRSSSIPHRQ</sequence>
<evidence type="ECO:0000313" key="1">
    <source>
        <dbReference type="EMBL" id="KIM66447.1"/>
    </source>
</evidence>
<proteinExistence type="predicted"/>
<name>A0A0C3AN98_9AGAM</name>
<reference evidence="1 2" key="1">
    <citation type="submission" date="2014-04" db="EMBL/GenBank/DDBJ databases">
        <authorList>
            <consortium name="DOE Joint Genome Institute"/>
            <person name="Kuo A."/>
            <person name="Kohler A."/>
            <person name="Nagy L.G."/>
            <person name="Floudas D."/>
            <person name="Copeland A."/>
            <person name="Barry K.W."/>
            <person name="Cichocki N."/>
            <person name="Veneault-Fourrey C."/>
            <person name="LaButti K."/>
            <person name="Lindquist E.A."/>
            <person name="Lipzen A."/>
            <person name="Lundell T."/>
            <person name="Morin E."/>
            <person name="Murat C."/>
            <person name="Sun H."/>
            <person name="Tunlid A."/>
            <person name="Henrissat B."/>
            <person name="Grigoriev I.V."/>
            <person name="Hibbett D.S."/>
            <person name="Martin F."/>
            <person name="Nordberg H.P."/>
            <person name="Cantor M.N."/>
            <person name="Hua S.X."/>
        </authorList>
    </citation>
    <scope>NUCLEOTIDE SEQUENCE [LARGE SCALE GENOMIC DNA]</scope>
    <source>
        <strain evidence="1 2">Foug A</strain>
    </source>
</reference>
<evidence type="ECO:0000313" key="2">
    <source>
        <dbReference type="Proteomes" id="UP000053989"/>
    </source>
</evidence>
<dbReference type="Proteomes" id="UP000053989">
    <property type="component" value="Unassembled WGS sequence"/>
</dbReference>
<dbReference type="EMBL" id="KN822017">
    <property type="protein sequence ID" value="KIM66447.1"/>
    <property type="molecule type" value="Genomic_DNA"/>
</dbReference>
<keyword evidence="2" id="KW-1185">Reference proteome</keyword>
<protein>
    <submittedName>
        <fullName evidence="1">Uncharacterized protein</fullName>
    </submittedName>
</protein>